<dbReference type="PRINTS" id="PR00455">
    <property type="entry name" value="HTHTETR"/>
</dbReference>
<keyword evidence="1" id="KW-0805">Transcription regulation</keyword>
<evidence type="ECO:0000256" key="4">
    <source>
        <dbReference type="PROSITE-ProRule" id="PRU00335"/>
    </source>
</evidence>
<dbReference type="RefSeq" id="WP_168148658.1">
    <property type="nucleotide sequence ID" value="NZ_JAAVXB010000007.1"/>
</dbReference>
<dbReference type="SUPFAM" id="SSF46689">
    <property type="entry name" value="Homeodomain-like"/>
    <property type="match status" value="1"/>
</dbReference>
<evidence type="ECO:0000256" key="2">
    <source>
        <dbReference type="ARBA" id="ARBA00023125"/>
    </source>
</evidence>
<comment type="caution">
    <text evidence="6">The sequence shown here is derived from an EMBL/GenBank/DDBJ whole genome shotgun (WGS) entry which is preliminary data.</text>
</comment>
<evidence type="ECO:0000259" key="5">
    <source>
        <dbReference type="PROSITE" id="PS50977"/>
    </source>
</evidence>
<dbReference type="InterPro" id="IPR050109">
    <property type="entry name" value="HTH-type_TetR-like_transc_reg"/>
</dbReference>
<evidence type="ECO:0000256" key="1">
    <source>
        <dbReference type="ARBA" id="ARBA00023015"/>
    </source>
</evidence>
<organism evidence="6 7">
    <name type="scientific">Solimonas marina</name>
    <dbReference type="NCBI Taxonomy" id="2714601"/>
    <lineage>
        <taxon>Bacteria</taxon>
        <taxon>Pseudomonadati</taxon>
        <taxon>Pseudomonadota</taxon>
        <taxon>Gammaproteobacteria</taxon>
        <taxon>Nevskiales</taxon>
        <taxon>Nevskiaceae</taxon>
        <taxon>Solimonas</taxon>
    </lineage>
</organism>
<feature type="domain" description="HTH tetR-type" evidence="5">
    <location>
        <begin position="12"/>
        <end position="72"/>
    </location>
</feature>
<protein>
    <submittedName>
        <fullName evidence="6">TetR/AcrR family transcriptional regulator</fullName>
    </submittedName>
</protein>
<dbReference type="PANTHER" id="PTHR30055">
    <property type="entry name" value="HTH-TYPE TRANSCRIPTIONAL REGULATOR RUTR"/>
    <property type="match status" value="1"/>
</dbReference>
<keyword evidence="3" id="KW-0804">Transcription</keyword>
<sequence length="217" mass="24481">MTTAGKRERNKEANRAAILAAARRCFIDTGYDAVTIRDIVRATSLASGTFYNYFPDKETLFRALVDARLGHLQERIHASRQHAGSIEDFFYGAYLEGLQEVRNDPAFFAMMFRNEPVLRALYHDNIFGLMLRSLKDDLRAAIMRGVFAETDIDVLTSISFGAGYELCRLMANEPERKPEVLARYVTRLFVDGIAGLPRAAETPMIRIGPRKLRGAAR</sequence>
<dbReference type="Gene3D" id="1.10.357.10">
    <property type="entry name" value="Tetracycline Repressor, domain 2"/>
    <property type="match status" value="1"/>
</dbReference>
<evidence type="ECO:0000313" key="6">
    <source>
        <dbReference type="EMBL" id="NKF23340.1"/>
    </source>
</evidence>
<dbReference type="InterPro" id="IPR023772">
    <property type="entry name" value="DNA-bd_HTH_TetR-type_CS"/>
</dbReference>
<dbReference type="EMBL" id="JAAVXB010000007">
    <property type="protein sequence ID" value="NKF23340.1"/>
    <property type="molecule type" value="Genomic_DNA"/>
</dbReference>
<dbReference type="InterPro" id="IPR036271">
    <property type="entry name" value="Tet_transcr_reg_TetR-rel_C_sf"/>
</dbReference>
<dbReference type="SUPFAM" id="SSF48498">
    <property type="entry name" value="Tetracyclin repressor-like, C-terminal domain"/>
    <property type="match status" value="1"/>
</dbReference>
<accession>A0A969WEM3</accession>
<dbReference type="InterPro" id="IPR009057">
    <property type="entry name" value="Homeodomain-like_sf"/>
</dbReference>
<dbReference type="GO" id="GO:0003700">
    <property type="term" value="F:DNA-binding transcription factor activity"/>
    <property type="evidence" value="ECO:0007669"/>
    <property type="project" value="TreeGrafter"/>
</dbReference>
<dbReference type="PROSITE" id="PS50977">
    <property type="entry name" value="HTH_TETR_2"/>
    <property type="match status" value="1"/>
</dbReference>
<dbReference type="GO" id="GO:0000976">
    <property type="term" value="F:transcription cis-regulatory region binding"/>
    <property type="evidence" value="ECO:0007669"/>
    <property type="project" value="TreeGrafter"/>
</dbReference>
<dbReference type="Pfam" id="PF00440">
    <property type="entry name" value="TetR_N"/>
    <property type="match status" value="1"/>
</dbReference>
<proteinExistence type="predicted"/>
<dbReference type="Proteomes" id="UP000653472">
    <property type="component" value="Unassembled WGS sequence"/>
</dbReference>
<keyword evidence="2 4" id="KW-0238">DNA-binding</keyword>
<evidence type="ECO:0000256" key="3">
    <source>
        <dbReference type="ARBA" id="ARBA00023163"/>
    </source>
</evidence>
<name>A0A969WEM3_9GAMM</name>
<feature type="DNA-binding region" description="H-T-H motif" evidence="4">
    <location>
        <begin position="35"/>
        <end position="54"/>
    </location>
</feature>
<dbReference type="AlphaFoldDB" id="A0A969WEM3"/>
<reference evidence="6" key="1">
    <citation type="submission" date="2020-03" db="EMBL/GenBank/DDBJ databases">
        <title>Solimonas marina sp. nov., isolated from deep seawater of the Pacific Ocean.</title>
        <authorList>
            <person name="Liu X."/>
            <person name="Lai Q."/>
            <person name="Sun F."/>
            <person name="Gai Y."/>
            <person name="Li G."/>
            <person name="Shao Z."/>
        </authorList>
    </citation>
    <scope>NUCLEOTIDE SEQUENCE</scope>
    <source>
        <strain evidence="6">C16B3</strain>
    </source>
</reference>
<dbReference type="PANTHER" id="PTHR30055:SF234">
    <property type="entry name" value="HTH-TYPE TRANSCRIPTIONAL REGULATOR BETI"/>
    <property type="match status" value="1"/>
</dbReference>
<gene>
    <name evidence="6" type="ORF">G7Y82_13545</name>
</gene>
<evidence type="ECO:0000313" key="7">
    <source>
        <dbReference type="Proteomes" id="UP000653472"/>
    </source>
</evidence>
<dbReference type="InterPro" id="IPR001647">
    <property type="entry name" value="HTH_TetR"/>
</dbReference>
<keyword evidence="7" id="KW-1185">Reference proteome</keyword>
<dbReference type="PROSITE" id="PS01081">
    <property type="entry name" value="HTH_TETR_1"/>
    <property type="match status" value="1"/>
</dbReference>